<protein>
    <submittedName>
        <fullName evidence="1">Uncharacterized protein</fullName>
    </submittedName>
</protein>
<accession>A0A8S5PCG7</accession>
<organism evidence="1">
    <name type="scientific">Siphoviridae sp. ctPxx43</name>
    <dbReference type="NCBI Taxonomy" id="2825489"/>
    <lineage>
        <taxon>Viruses</taxon>
        <taxon>Duplodnaviria</taxon>
        <taxon>Heunggongvirae</taxon>
        <taxon>Uroviricota</taxon>
        <taxon>Caudoviricetes</taxon>
    </lineage>
</organism>
<reference evidence="1" key="1">
    <citation type="journal article" date="2021" name="Proc. Natl. Acad. Sci. U.S.A.">
        <title>A Catalog of Tens of Thousands of Viruses from Human Metagenomes Reveals Hidden Associations with Chronic Diseases.</title>
        <authorList>
            <person name="Tisza M.J."/>
            <person name="Buck C.B."/>
        </authorList>
    </citation>
    <scope>NUCLEOTIDE SEQUENCE</scope>
    <source>
        <strain evidence="1">CtPxx43</strain>
    </source>
</reference>
<name>A0A8S5PCG7_9CAUD</name>
<sequence length="47" mass="5474">MLQNGVIAVILNLSIYNQLNCFFNDFERCDKPFPWIVFVALVIVNLK</sequence>
<evidence type="ECO:0000313" key="1">
    <source>
        <dbReference type="EMBL" id="DAE04871.1"/>
    </source>
</evidence>
<dbReference type="EMBL" id="BK015396">
    <property type="protein sequence ID" value="DAE04871.1"/>
    <property type="molecule type" value="Genomic_DNA"/>
</dbReference>
<proteinExistence type="predicted"/>